<keyword evidence="3" id="KW-0067">ATP-binding</keyword>
<dbReference type="InterPro" id="IPR017932">
    <property type="entry name" value="GATase_2_dom"/>
</dbReference>
<dbReference type="Gene3D" id="3.90.1490.10">
    <property type="entry name" value="putative n-type atp pyrophosphatase, domain 2"/>
    <property type="match status" value="1"/>
</dbReference>
<dbReference type="Gene3D" id="3.40.50.620">
    <property type="entry name" value="HUPs"/>
    <property type="match status" value="2"/>
</dbReference>
<dbReference type="Pfam" id="PF01902">
    <property type="entry name" value="Diphthami_syn_2"/>
    <property type="match status" value="1"/>
</dbReference>
<dbReference type="InterPro" id="IPR014729">
    <property type="entry name" value="Rossmann-like_a/b/a_fold"/>
</dbReference>
<sequence length="669" mass="75372">MCGIAGAKNKQAVENTVEHLKHRGSSCKVKEYGEFSLAHVLHSIVGEVEQPLREDGIISANCEIYNWKDLNEKYGWETENDAQTLLKLLEKKGVSALEELDGIYAFAYFKDGELILARDKLGMNPIWYAETGEDFVFASEKQALEKEDFKPRELHPRRILKYNLETGEVCFENREFFEIDVDESKELEEAAEEVKELFVEAVEKRVPDTDLALLFSGGVDSTMVAAALQELDVEFTCYTSGIQHGNVNAPRDMEWAKKVAEEMDLELESYEASLEEVETELPKITDWISSTSVVKSGVALPFHLALRRNSYGVSGAAEDPGSSTCGDEKVVMTGLGSEQLYAGYHRHQGYLNKECLSGLRSLFENDLYRDNVVSFRNGYELRAPFLDHELIEHALTLPEGFKVKDEYRKYVVRLAAEKLGVPEEVAWRGKTAAQYGSNFDKAISRLAKNKGFDHKQGYLNSFRSKENNRLAALTSGGKDSNAALYRAARRNNEISCLVNLSSGNKESYMFDARKTSEEMERQSEITGSPLLVQQTDGEKEKELQDLEKALGKAIEQYDVEGVIAGAIASTYQRDRVEKVAERLGLKVFAPLWQENQENYMRWLVREGFGVQITHVAARGLEENWIGTVIDEENVEELIDLSREYGFNAAGEGGEYETRVKNFPKSITGL</sequence>
<evidence type="ECO:0000313" key="5">
    <source>
        <dbReference type="EMBL" id="WEL19234.1"/>
    </source>
</evidence>
<dbReference type="SUPFAM" id="SSF52402">
    <property type="entry name" value="Adenine nucleotide alpha hydrolases-like"/>
    <property type="match status" value="2"/>
</dbReference>
<reference evidence="5 6" key="1">
    <citation type="submission" date="2022-09" db="EMBL/GenBank/DDBJ databases">
        <title>Xylan utilization by haloarchaea-nanohaloarchaea associations.</title>
        <authorList>
            <person name="Yakimov M."/>
        </authorList>
    </citation>
    <scope>NUCLEOTIDE SEQUENCE [LARGE SCALE GENOMIC DNA]</scope>
    <source>
        <strain evidence="5 6">SVXNc</strain>
    </source>
</reference>
<dbReference type="NCBIfam" id="TIGR00290">
    <property type="entry name" value="MJ0570_dom"/>
    <property type="match status" value="1"/>
</dbReference>
<gene>
    <name evidence="5" type="primary">asnB</name>
    <name evidence="5" type="ORF">SVXNc_0203</name>
</gene>
<evidence type="ECO:0000256" key="2">
    <source>
        <dbReference type="ARBA" id="ARBA00022741"/>
    </source>
</evidence>
<dbReference type="Gene3D" id="3.60.20.10">
    <property type="entry name" value="Glutamine Phosphoribosylpyrophosphate, subunit 1, domain 1"/>
    <property type="match status" value="1"/>
</dbReference>
<dbReference type="CDD" id="cd01994">
    <property type="entry name" value="AANH_PF0828-like"/>
    <property type="match status" value="1"/>
</dbReference>
<dbReference type="InterPro" id="IPR050795">
    <property type="entry name" value="Asn_Synthetase"/>
</dbReference>
<name>A0ABY8CDD9_9ARCH</name>
<proteinExistence type="predicted"/>
<evidence type="ECO:0000256" key="3">
    <source>
        <dbReference type="ARBA" id="ARBA00022840"/>
    </source>
</evidence>
<dbReference type="RefSeq" id="WP_347722105.1">
    <property type="nucleotide sequence ID" value="NZ_CP104395.1"/>
</dbReference>
<dbReference type="Pfam" id="PF00733">
    <property type="entry name" value="Asn_synthase"/>
    <property type="match status" value="1"/>
</dbReference>
<accession>A0ABY8CDD9</accession>
<feature type="domain" description="Glutamine amidotransferase type-2" evidence="4">
    <location>
        <begin position="2"/>
        <end position="165"/>
    </location>
</feature>
<dbReference type="Pfam" id="PF13537">
    <property type="entry name" value="GATase_7"/>
    <property type="match status" value="1"/>
</dbReference>
<keyword evidence="6" id="KW-1185">Reference proteome</keyword>
<organism evidence="5 6">
    <name type="scientific">Candidatus Nanohalococcus occultus</name>
    <dbReference type="NCBI Taxonomy" id="2978047"/>
    <lineage>
        <taxon>Archaea</taxon>
        <taxon>Candidatus Nanohalarchaeota</taxon>
        <taxon>Candidatus Nanohalarchaeota incertae sedis</taxon>
        <taxon>Candidatus Nanohalococcus</taxon>
    </lineage>
</organism>
<dbReference type="PANTHER" id="PTHR11772:SF2">
    <property type="entry name" value="ASPARAGINE SYNTHETASE [GLUTAMINE-HYDROLYZING]"/>
    <property type="match status" value="1"/>
</dbReference>
<keyword evidence="2" id="KW-0547">Nucleotide-binding</keyword>
<dbReference type="GeneID" id="90589638"/>
<evidence type="ECO:0000313" key="6">
    <source>
        <dbReference type="Proteomes" id="UP001218034"/>
    </source>
</evidence>
<evidence type="ECO:0000256" key="1">
    <source>
        <dbReference type="ARBA" id="ARBA00022598"/>
    </source>
</evidence>
<dbReference type="CDD" id="cd01991">
    <property type="entry name" value="Asn_synthase_B_C"/>
    <property type="match status" value="1"/>
</dbReference>
<dbReference type="InterPro" id="IPR002761">
    <property type="entry name" value="Diphthami_syn_dom"/>
</dbReference>
<dbReference type="InterPro" id="IPR001962">
    <property type="entry name" value="Asn_synthase"/>
</dbReference>
<dbReference type="SUPFAM" id="SSF56235">
    <property type="entry name" value="N-terminal nucleophile aminohydrolases (Ntn hydrolases)"/>
    <property type="match status" value="1"/>
</dbReference>
<dbReference type="EMBL" id="CP104395">
    <property type="protein sequence ID" value="WEL19234.1"/>
    <property type="molecule type" value="Genomic_DNA"/>
</dbReference>
<dbReference type="InterPro" id="IPR022427">
    <property type="entry name" value="MJ0570_ATP-bd"/>
</dbReference>
<dbReference type="PROSITE" id="PS51278">
    <property type="entry name" value="GATASE_TYPE_2"/>
    <property type="match status" value="1"/>
</dbReference>
<dbReference type="Proteomes" id="UP001218034">
    <property type="component" value="Chromosome"/>
</dbReference>
<dbReference type="NCBIfam" id="TIGR03679">
    <property type="entry name" value="arCOG00187"/>
    <property type="match status" value="1"/>
</dbReference>
<dbReference type="PANTHER" id="PTHR11772">
    <property type="entry name" value="ASPARAGINE SYNTHETASE"/>
    <property type="match status" value="1"/>
</dbReference>
<dbReference type="InterPro" id="IPR029055">
    <property type="entry name" value="Ntn_hydrolases_N"/>
</dbReference>
<keyword evidence="1" id="KW-0436">Ligase</keyword>
<evidence type="ECO:0000259" key="4">
    <source>
        <dbReference type="PROSITE" id="PS51278"/>
    </source>
</evidence>
<protein>
    <submittedName>
        <fullName evidence="5">Asparagine synthase (Glutamine-hydrolyzing)</fullName>
    </submittedName>
</protein>